<dbReference type="Proteomes" id="UP000887013">
    <property type="component" value="Unassembled WGS sequence"/>
</dbReference>
<accession>A0A8X6TJE6</accession>
<comment type="caution">
    <text evidence="1">The sequence shown here is derived from an EMBL/GenBank/DDBJ whole genome shotgun (WGS) entry which is preliminary data.</text>
</comment>
<evidence type="ECO:0000313" key="2">
    <source>
        <dbReference type="Proteomes" id="UP000887013"/>
    </source>
</evidence>
<gene>
    <name evidence="1" type="primary">NCL1_47061</name>
    <name evidence="1" type="ORF">NPIL_184971</name>
</gene>
<evidence type="ECO:0000313" key="1">
    <source>
        <dbReference type="EMBL" id="GFT16865.1"/>
    </source>
</evidence>
<dbReference type="OrthoDB" id="6407690at2759"/>
<dbReference type="AlphaFoldDB" id="A0A8X6TJE6"/>
<proteinExistence type="predicted"/>
<reference evidence="1" key="1">
    <citation type="submission" date="2020-08" db="EMBL/GenBank/DDBJ databases">
        <title>Multicomponent nature underlies the extraordinary mechanical properties of spider dragline silk.</title>
        <authorList>
            <person name="Kono N."/>
            <person name="Nakamura H."/>
            <person name="Mori M."/>
            <person name="Yoshida Y."/>
            <person name="Ohtoshi R."/>
            <person name="Malay A.D."/>
            <person name="Moran D.A.P."/>
            <person name="Tomita M."/>
            <person name="Numata K."/>
            <person name="Arakawa K."/>
        </authorList>
    </citation>
    <scope>NUCLEOTIDE SEQUENCE</scope>
</reference>
<dbReference type="EMBL" id="BMAW01010009">
    <property type="protein sequence ID" value="GFT16865.1"/>
    <property type="molecule type" value="Genomic_DNA"/>
</dbReference>
<sequence length="323" mass="38503">MDVCFWANLQLLAYARVAKGILYTFYSDTLAYNYDVEQVKEKVSTIRISVFQSSFKRNTSEPTKSTNHQNYQPLPTKIETKLVYITFELWLEICNWCLINKDSLLISENNFDIRNILSWRSTGVIDRIETARGLIRNETLNIVHRFLFACEYYFEEDAQKLWTNLLECDRLEFRMKWQNNEDYQHWLIALENRTALDWEQITLNARGVRFFINNRKGIPYILTRLQDRGIRYQCIASCLDMVKIVISPFDLYFCLSQLNAKELNNVFRNLPKHLMHIVFESFLHWSLQIIFLDMVKCLKTHVNGEIFLSLICVLLDNLEWGWK</sequence>
<name>A0A8X6TJE6_NEPPI</name>
<keyword evidence="2" id="KW-1185">Reference proteome</keyword>
<organism evidence="1 2">
    <name type="scientific">Nephila pilipes</name>
    <name type="common">Giant wood spider</name>
    <name type="synonym">Nephila maculata</name>
    <dbReference type="NCBI Taxonomy" id="299642"/>
    <lineage>
        <taxon>Eukaryota</taxon>
        <taxon>Metazoa</taxon>
        <taxon>Ecdysozoa</taxon>
        <taxon>Arthropoda</taxon>
        <taxon>Chelicerata</taxon>
        <taxon>Arachnida</taxon>
        <taxon>Araneae</taxon>
        <taxon>Araneomorphae</taxon>
        <taxon>Entelegynae</taxon>
        <taxon>Araneoidea</taxon>
        <taxon>Nephilidae</taxon>
        <taxon>Nephila</taxon>
    </lineage>
</organism>
<protein>
    <submittedName>
        <fullName evidence="1">Uncharacterized protein</fullName>
    </submittedName>
</protein>